<evidence type="ECO:0000313" key="8">
    <source>
        <dbReference type="Proteomes" id="UP000019205"/>
    </source>
</evidence>
<dbReference type="AlphaFoldDB" id="A4A713"/>
<keyword evidence="8" id="KW-1185">Reference proteome</keyword>
<evidence type="ECO:0000313" key="7">
    <source>
        <dbReference type="EMBL" id="EAQ98082.1"/>
    </source>
</evidence>
<organism evidence="7 8">
    <name type="scientific">Congregibacter litoralis KT71</name>
    <dbReference type="NCBI Taxonomy" id="314285"/>
    <lineage>
        <taxon>Bacteria</taxon>
        <taxon>Pseudomonadati</taxon>
        <taxon>Pseudomonadota</taxon>
        <taxon>Gammaproteobacteria</taxon>
        <taxon>Cellvibrionales</taxon>
        <taxon>Halieaceae</taxon>
        <taxon>Congregibacter</taxon>
    </lineage>
</organism>
<dbReference type="GO" id="GO:0005886">
    <property type="term" value="C:plasma membrane"/>
    <property type="evidence" value="ECO:0007669"/>
    <property type="project" value="UniProtKB-SubCell"/>
</dbReference>
<feature type="transmembrane region" description="Helical" evidence="6">
    <location>
        <begin position="69"/>
        <end position="89"/>
    </location>
</feature>
<accession>A4A713</accession>
<keyword evidence="4 6" id="KW-1133">Transmembrane helix</keyword>
<dbReference type="GO" id="GO:0042970">
    <property type="term" value="F:homoserine transmembrane transporter activity"/>
    <property type="evidence" value="ECO:0007669"/>
    <property type="project" value="TreeGrafter"/>
</dbReference>
<feature type="transmembrane region" description="Helical" evidence="6">
    <location>
        <begin position="6"/>
        <end position="29"/>
    </location>
</feature>
<name>A4A713_9GAMM</name>
<feature type="transmembrane region" description="Helical" evidence="6">
    <location>
        <begin position="41"/>
        <end position="63"/>
    </location>
</feature>
<dbReference type="EMBL" id="AAOA02000002">
    <property type="protein sequence ID" value="EAQ98082.1"/>
    <property type="molecule type" value="Genomic_DNA"/>
</dbReference>
<evidence type="ECO:0000256" key="4">
    <source>
        <dbReference type="ARBA" id="ARBA00022989"/>
    </source>
</evidence>
<evidence type="ECO:0000256" key="3">
    <source>
        <dbReference type="ARBA" id="ARBA00022692"/>
    </source>
</evidence>
<dbReference type="Pfam" id="PF01810">
    <property type="entry name" value="LysE"/>
    <property type="match status" value="1"/>
</dbReference>
<proteinExistence type="predicted"/>
<sequence>MIDVTKLLLFIPTMLLISATPGMCMTLAMTLGMTVGLRRTAWMMAGEVTGVALVSTLSGLGVASLMLRYPAAFTVFKLAGGAYMVWLGIQLWRSRGAMAISADDMDSTAVPPGRMLALQGFVTAIANPKGWAFFMALLPPFMLTTHGAINAHNGAILLIILLSELLCMTLYATGGKALRRLLKQRSNVAVLNRIAGTLMIVVGLWLAIS</sequence>
<dbReference type="OrthoDB" id="9804822at2"/>
<keyword evidence="5 6" id="KW-0472">Membrane</keyword>
<gene>
    <name evidence="7" type="ORF">KT71_02507</name>
</gene>
<dbReference type="RefSeq" id="WP_008292901.1">
    <property type="nucleotide sequence ID" value="NZ_CM002299.1"/>
</dbReference>
<keyword evidence="3 6" id="KW-0812">Transmembrane</keyword>
<evidence type="ECO:0000256" key="1">
    <source>
        <dbReference type="ARBA" id="ARBA00004651"/>
    </source>
</evidence>
<reference evidence="7 8" key="2">
    <citation type="journal article" date="2009" name="PLoS ONE">
        <title>The photosynthetic apparatus and its regulation in the aerobic gammaproteobacterium Congregibacter litoralis gen. nov., sp. nov.</title>
        <authorList>
            <person name="Spring S."/>
            <person name="Lunsdorf H."/>
            <person name="Fuchs B.M."/>
            <person name="Tindall B.J."/>
        </authorList>
    </citation>
    <scope>NUCLEOTIDE SEQUENCE [LARGE SCALE GENOMIC DNA]</scope>
    <source>
        <strain evidence="7">KT71</strain>
    </source>
</reference>
<dbReference type="HOGENOM" id="CLU_079569_2_0_6"/>
<feature type="transmembrane region" description="Helical" evidence="6">
    <location>
        <begin position="155"/>
        <end position="178"/>
    </location>
</feature>
<evidence type="ECO:0000256" key="2">
    <source>
        <dbReference type="ARBA" id="ARBA00022475"/>
    </source>
</evidence>
<evidence type="ECO:0000256" key="5">
    <source>
        <dbReference type="ARBA" id="ARBA00023136"/>
    </source>
</evidence>
<feature type="transmembrane region" description="Helical" evidence="6">
    <location>
        <begin position="190"/>
        <end position="208"/>
    </location>
</feature>
<comment type="subcellular location">
    <subcellularLocation>
        <location evidence="1">Cell membrane</location>
        <topology evidence="1">Multi-pass membrane protein</topology>
    </subcellularLocation>
</comment>
<reference evidence="7 8" key="1">
    <citation type="journal article" date="2007" name="Proc. Natl. Acad. Sci. U.S.A.">
        <title>Characterization of a marine gammaproteobacterium capable of aerobic anoxygenic photosynthesis.</title>
        <authorList>
            <person name="Fuchs B.M."/>
            <person name="Spring S."/>
            <person name="Teeling H."/>
            <person name="Quast C."/>
            <person name="Wulf J."/>
            <person name="Schattenhofer M."/>
            <person name="Yan S."/>
            <person name="Ferriera S."/>
            <person name="Johnson J."/>
            <person name="Glockner F.O."/>
            <person name="Amann R."/>
        </authorList>
    </citation>
    <scope>NUCLEOTIDE SEQUENCE [LARGE SCALE GENOMIC DNA]</scope>
    <source>
        <strain evidence="7">KT71</strain>
    </source>
</reference>
<dbReference type="STRING" id="314285.KT71_02507"/>
<comment type="caution">
    <text evidence="7">The sequence shown here is derived from an EMBL/GenBank/DDBJ whole genome shotgun (WGS) entry which is preliminary data.</text>
</comment>
<dbReference type="Proteomes" id="UP000019205">
    <property type="component" value="Chromosome"/>
</dbReference>
<dbReference type="PANTHER" id="PTHR30086:SF5">
    <property type="entry name" value="HOMOGENTISATE EXPORT PROTEIN"/>
    <property type="match status" value="1"/>
</dbReference>
<evidence type="ECO:0000256" key="6">
    <source>
        <dbReference type="SAM" id="Phobius"/>
    </source>
</evidence>
<protein>
    <submittedName>
        <fullName evidence="7">Putative threonine efflux protein</fullName>
    </submittedName>
</protein>
<dbReference type="eggNOG" id="COG1280">
    <property type="taxonomic scope" value="Bacteria"/>
</dbReference>
<dbReference type="InterPro" id="IPR001123">
    <property type="entry name" value="LeuE-type"/>
</dbReference>
<dbReference type="PANTHER" id="PTHR30086">
    <property type="entry name" value="ARGININE EXPORTER PROTEIN ARGO"/>
    <property type="match status" value="1"/>
</dbReference>
<keyword evidence="2" id="KW-1003">Cell membrane</keyword>